<organism evidence="3 4">
    <name type="scientific">Aliiglaciecola litoralis</name>
    <dbReference type="NCBI Taxonomy" id="582857"/>
    <lineage>
        <taxon>Bacteria</taxon>
        <taxon>Pseudomonadati</taxon>
        <taxon>Pseudomonadota</taxon>
        <taxon>Gammaproteobacteria</taxon>
        <taxon>Alteromonadales</taxon>
        <taxon>Alteromonadaceae</taxon>
        <taxon>Aliiglaciecola</taxon>
    </lineage>
</organism>
<evidence type="ECO:0000256" key="2">
    <source>
        <dbReference type="SAM" id="Phobius"/>
    </source>
</evidence>
<evidence type="ECO:0000313" key="3">
    <source>
        <dbReference type="EMBL" id="GAA0853427.1"/>
    </source>
</evidence>
<dbReference type="Gene3D" id="3.30.1150.10">
    <property type="match status" value="1"/>
</dbReference>
<dbReference type="SUPFAM" id="SSF74653">
    <property type="entry name" value="TolA/TonB C-terminal domain"/>
    <property type="match status" value="1"/>
</dbReference>
<keyword evidence="2" id="KW-0812">Transmembrane</keyword>
<name>A0ABP3WQP4_9ALTE</name>
<evidence type="ECO:0000313" key="4">
    <source>
        <dbReference type="Proteomes" id="UP001500359"/>
    </source>
</evidence>
<proteinExistence type="predicted"/>
<comment type="caution">
    <text evidence="3">The sequence shown here is derived from an EMBL/GenBank/DDBJ whole genome shotgun (WGS) entry which is preliminary data.</text>
</comment>
<dbReference type="InterPro" id="IPR014161">
    <property type="entry name" value="Tol-Pal_TolA"/>
</dbReference>
<reference evidence="4" key="1">
    <citation type="journal article" date="2019" name="Int. J. Syst. Evol. Microbiol.">
        <title>The Global Catalogue of Microorganisms (GCM) 10K type strain sequencing project: providing services to taxonomists for standard genome sequencing and annotation.</title>
        <authorList>
            <consortium name="The Broad Institute Genomics Platform"/>
            <consortium name="The Broad Institute Genome Sequencing Center for Infectious Disease"/>
            <person name="Wu L."/>
            <person name="Ma J."/>
        </authorList>
    </citation>
    <scope>NUCLEOTIDE SEQUENCE [LARGE SCALE GENOMIC DNA]</scope>
    <source>
        <strain evidence="4">JCM 15896</strain>
    </source>
</reference>
<dbReference type="Proteomes" id="UP001500359">
    <property type="component" value="Unassembled WGS sequence"/>
</dbReference>
<keyword evidence="2" id="KW-1133">Transmembrane helix</keyword>
<gene>
    <name evidence="3" type="ORF">GCM10009114_06170</name>
</gene>
<feature type="transmembrane region" description="Helical" evidence="2">
    <location>
        <begin position="7"/>
        <end position="28"/>
    </location>
</feature>
<keyword evidence="2" id="KW-0472">Membrane</keyword>
<keyword evidence="4" id="KW-1185">Reference proteome</keyword>
<accession>A0ABP3WQP4</accession>
<sequence length="271" mass="31876">MLKFGPEVFISIGLHVLIGGLLLVSMNFSSPVIPVHAPMPNFTPIEAVVVDAKTINDQLQRIEDKKQAERDKILQQQRDEQRRKEEAIKRKQEQERKRVAEVKRREQAKKEEEQRQQRELERRAAEERERKAQQKREAEQRAKQEAQRKEQERKEMERLMQEQLQAEQAELSLRARQRQQYVLTETQKYQAMIEARIIQNWYKDDSMIGKTCRIQIRLSSTGFVISVRSLGGDKNVCVSGEQAVRRAGEMPMSKDPSVYNELKDITFLFKL</sequence>
<protein>
    <recommendedName>
        <fullName evidence="5">Cell division and transport-associated protein TolA</fullName>
    </recommendedName>
</protein>
<dbReference type="NCBIfam" id="TIGR02794">
    <property type="entry name" value="tolA_full"/>
    <property type="match status" value="1"/>
</dbReference>
<dbReference type="Pfam" id="PF06519">
    <property type="entry name" value="TolA"/>
    <property type="match status" value="1"/>
</dbReference>
<dbReference type="RefSeq" id="WP_343856375.1">
    <property type="nucleotide sequence ID" value="NZ_BAAAFD010000001.1"/>
</dbReference>
<feature type="region of interest" description="Disordered" evidence="1">
    <location>
        <begin position="74"/>
        <end position="158"/>
    </location>
</feature>
<dbReference type="EMBL" id="BAAAFD010000001">
    <property type="protein sequence ID" value="GAA0853427.1"/>
    <property type="molecule type" value="Genomic_DNA"/>
</dbReference>
<evidence type="ECO:0000256" key="1">
    <source>
        <dbReference type="SAM" id="MobiDB-lite"/>
    </source>
</evidence>
<evidence type="ECO:0008006" key="5">
    <source>
        <dbReference type="Google" id="ProtNLM"/>
    </source>
</evidence>